<organism evidence="9 10">
    <name type="scientific">Perkinsus olseni</name>
    <name type="common">Perkinsus atlanticus</name>
    <dbReference type="NCBI Taxonomy" id="32597"/>
    <lineage>
        <taxon>Eukaryota</taxon>
        <taxon>Sar</taxon>
        <taxon>Alveolata</taxon>
        <taxon>Perkinsozoa</taxon>
        <taxon>Perkinsea</taxon>
        <taxon>Perkinsida</taxon>
        <taxon>Perkinsidae</taxon>
        <taxon>Perkinsus</taxon>
    </lineage>
</organism>
<keyword evidence="3 7" id="KW-0812">Transmembrane</keyword>
<keyword evidence="5 7" id="KW-1133">Transmembrane helix</keyword>
<dbReference type="AlphaFoldDB" id="A0A7J6UGH0"/>
<evidence type="ECO:0000256" key="7">
    <source>
        <dbReference type="SAM" id="Phobius"/>
    </source>
</evidence>
<keyword evidence="6 7" id="KW-0472">Membrane</keyword>
<name>A0A7J6UGH0_PEROL</name>
<gene>
    <name evidence="9" type="ORF">FOZ63_030114</name>
</gene>
<sequence>KNFKALARLELSLQVNTREFGDGQSASATVQDALTADAVLLGRIGLLNSGPYFDLELLDVEEVVDVGQSTQGSKEARTLDYDIDHLHFDTEEEEDLFYGRHGIDFDADHDDDEDFYHDWEQHFEDFHPSMMMTFTLKGSTAQEFTQDVEVAGQLLRGVLLSNSLAGDSADVDFEILDPEGNIFFEKRDAAEAMFYEKTKLAGEYRLLVTNKHWSDSQEVTLGVMVGGSKTLKTEHITDVQEQIDVLDTILRDTQAESTYLWIRQKNHLGVVQSMHSRVLWFFLFDFVALTVAAWFQVYYVKSLLMDRRFI</sequence>
<dbReference type="Proteomes" id="UP000553632">
    <property type="component" value="Unassembled WGS sequence"/>
</dbReference>
<dbReference type="InterPro" id="IPR015720">
    <property type="entry name" value="Emp24-like"/>
</dbReference>
<comment type="caution">
    <text evidence="9">The sequence shown here is derived from an EMBL/GenBank/DDBJ whole genome shotgun (WGS) entry which is preliminary data.</text>
</comment>
<evidence type="ECO:0000256" key="6">
    <source>
        <dbReference type="ARBA" id="ARBA00023136"/>
    </source>
</evidence>
<dbReference type="SMART" id="SM01190">
    <property type="entry name" value="EMP24_GP25L"/>
    <property type="match status" value="1"/>
</dbReference>
<keyword evidence="10" id="KW-1185">Reference proteome</keyword>
<evidence type="ECO:0000256" key="1">
    <source>
        <dbReference type="ARBA" id="ARBA00004479"/>
    </source>
</evidence>
<comment type="similarity">
    <text evidence="2">Belongs to the EMP24/GP25L family.</text>
</comment>
<dbReference type="EMBL" id="JABANO010003851">
    <property type="protein sequence ID" value="KAF4756176.1"/>
    <property type="molecule type" value="Genomic_DNA"/>
</dbReference>
<evidence type="ECO:0000256" key="3">
    <source>
        <dbReference type="ARBA" id="ARBA00022692"/>
    </source>
</evidence>
<comment type="subcellular location">
    <subcellularLocation>
        <location evidence="1">Membrane</location>
        <topology evidence="1">Single-pass type I membrane protein</topology>
    </subcellularLocation>
</comment>
<feature type="domain" description="GOLD" evidence="8">
    <location>
        <begin position="131"/>
        <end position="305"/>
    </location>
</feature>
<dbReference type="GO" id="GO:0016020">
    <property type="term" value="C:membrane"/>
    <property type="evidence" value="ECO:0007669"/>
    <property type="project" value="UniProtKB-SubCell"/>
</dbReference>
<dbReference type="Pfam" id="PF01105">
    <property type="entry name" value="EMP24_GP25L"/>
    <property type="match status" value="1"/>
</dbReference>
<protein>
    <recommendedName>
        <fullName evidence="8">GOLD domain-containing protein</fullName>
    </recommendedName>
</protein>
<evidence type="ECO:0000313" key="10">
    <source>
        <dbReference type="Proteomes" id="UP000553632"/>
    </source>
</evidence>
<keyword evidence="4" id="KW-0732">Signal</keyword>
<evidence type="ECO:0000256" key="5">
    <source>
        <dbReference type="ARBA" id="ARBA00022989"/>
    </source>
</evidence>
<evidence type="ECO:0000256" key="2">
    <source>
        <dbReference type="ARBA" id="ARBA00007104"/>
    </source>
</evidence>
<evidence type="ECO:0000259" key="8">
    <source>
        <dbReference type="SMART" id="SM01190"/>
    </source>
</evidence>
<feature type="non-terminal residue" evidence="9">
    <location>
        <position position="1"/>
    </location>
</feature>
<proteinExistence type="inferred from homology"/>
<dbReference type="InterPro" id="IPR009038">
    <property type="entry name" value="GOLD_dom"/>
</dbReference>
<evidence type="ECO:0000313" key="9">
    <source>
        <dbReference type="EMBL" id="KAF4756176.1"/>
    </source>
</evidence>
<reference evidence="9 10" key="1">
    <citation type="submission" date="2020-04" db="EMBL/GenBank/DDBJ databases">
        <title>Perkinsus olseni comparative genomics.</title>
        <authorList>
            <person name="Bogema D.R."/>
        </authorList>
    </citation>
    <scope>NUCLEOTIDE SEQUENCE [LARGE SCALE GENOMIC DNA]</scope>
    <source>
        <strain evidence="9 10">ATCC PRA-207</strain>
    </source>
</reference>
<dbReference type="OMA" id="FRYFWTH"/>
<evidence type="ECO:0000256" key="4">
    <source>
        <dbReference type="ARBA" id="ARBA00022729"/>
    </source>
</evidence>
<dbReference type="PANTHER" id="PTHR22811">
    <property type="entry name" value="TRANSMEMBRANE EMP24 DOMAIN-CONTAINING PROTEIN"/>
    <property type="match status" value="1"/>
</dbReference>
<accession>A0A7J6UGH0</accession>
<feature type="transmembrane region" description="Helical" evidence="7">
    <location>
        <begin position="278"/>
        <end position="300"/>
    </location>
</feature>